<evidence type="ECO:0000256" key="2">
    <source>
        <dbReference type="ARBA" id="ARBA00005417"/>
    </source>
</evidence>
<gene>
    <name evidence="11" type="ORF">FHY56_14930</name>
</gene>
<reference evidence="11 12" key="1">
    <citation type="journal article" date="2003" name="Int. J. Syst. Evol. Microbiol.">
        <title>Towards a standardized format for the description of a novel species (of an established genus): Ochrobactrum gallinifaecis sp. nov.</title>
        <authorList>
            <person name="Kampfer P."/>
            <person name="Buczolits S."/>
            <person name="Albrecht A."/>
            <person name="Busse H.J."/>
            <person name="Stackebrandt E."/>
        </authorList>
    </citation>
    <scope>NUCLEOTIDE SEQUENCE [LARGE SCALE GENOMIC DNA]</scope>
    <source>
        <strain evidence="11 12">ISO 196</strain>
    </source>
</reference>
<sequence length="350" mass="38386">MAAMQPHVRMTGIIKDLDAFRAVDNISLDIPRGSMLTLLGPSGCGKSTTLRLLAGFYQPTQGDIFLGDECITALPPNRRRMTMVFQEYALFPHLSVARNVAYGLVMRKTPKEHIRKRVGEMLELVGLEGAAEKYPHQLSGGQQQRVALARALAVDPEVLLLDEPLSNLDAKLRIKLREEIVRLQKVLGKTMVFVTHDQEEALSISDRIAVMNKGRIEQLGSPTEIYYHPATRYVAEFIGLANFIDASVRTDGMVEIAGAVIPGLKPLDGPATAVIRPESVKILSGAAPAGAPTIAGRVTRRAFLGGTLRYTVETDFGEWTVDEAAPEPRPQSDEVRLVLPVERLHLIPRG</sequence>
<feature type="domain" description="ABC transporter" evidence="10">
    <location>
        <begin position="8"/>
        <end position="238"/>
    </location>
</feature>
<evidence type="ECO:0000256" key="3">
    <source>
        <dbReference type="ARBA" id="ARBA00022448"/>
    </source>
</evidence>
<dbReference type="InterPro" id="IPR050093">
    <property type="entry name" value="ABC_SmlMolc_Importer"/>
</dbReference>
<dbReference type="Gene3D" id="2.40.50.100">
    <property type="match status" value="1"/>
</dbReference>
<keyword evidence="7 11" id="KW-0067">ATP-binding</keyword>
<dbReference type="InterPro" id="IPR003439">
    <property type="entry name" value="ABC_transporter-like_ATP-bd"/>
</dbReference>
<keyword evidence="5" id="KW-0997">Cell inner membrane</keyword>
<accession>A0A502BL70</accession>
<evidence type="ECO:0000256" key="7">
    <source>
        <dbReference type="ARBA" id="ARBA00022840"/>
    </source>
</evidence>
<dbReference type="GO" id="GO:0043190">
    <property type="term" value="C:ATP-binding cassette (ABC) transporter complex"/>
    <property type="evidence" value="ECO:0007669"/>
    <property type="project" value="InterPro"/>
</dbReference>
<dbReference type="GO" id="GO:0005524">
    <property type="term" value="F:ATP binding"/>
    <property type="evidence" value="ECO:0007669"/>
    <property type="project" value="UniProtKB-KW"/>
</dbReference>
<keyword evidence="9" id="KW-0472">Membrane</keyword>
<dbReference type="Proteomes" id="UP000315388">
    <property type="component" value="Unassembled WGS sequence"/>
</dbReference>
<evidence type="ECO:0000256" key="1">
    <source>
        <dbReference type="ARBA" id="ARBA00004533"/>
    </source>
</evidence>
<proteinExistence type="inferred from homology"/>
<dbReference type="InterPro" id="IPR017871">
    <property type="entry name" value="ABC_transporter-like_CS"/>
</dbReference>
<evidence type="ECO:0000313" key="11">
    <source>
        <dbReference type="EMBL" id="TPF74409.1"/>
    </source>
</evidence>
<comment type="subcellular location">
    <subcellularLocation>
        <location evidence="1">Cell inner membrane</location>
    </subcellularLocation>
</comment>
<evidence type="ECO:0000259" key="10">
    <source>
        <dbReference type="PROSITE" id="PS50893"/>
    </source>
</evidence>
<evidence type="ECO:0000256" key="6">
    <source>
        <dbReference type="ARBA" id="ARBA00022741"/>
    </source>
</evidence>
<keyword evidence="8" id="KW-1278">Translocase</keyword>
<comment type="caution">
    <text evidence="11">The sequence shown here is derived from an EMBL/GenBank/DDBJ whole genome shotgun (WGS) entry which is preliminary data.</text>
</comment>
<protein>
    <submittedName>
        <fullName evidence="11">ABC transporter ATP-binding protein</fullName>
    </submittedName>
</protein>
<dbReference type="InterPro" id="IPR008995">
    <property type="entry name" value="Mo/tungstate-bd_C_term_dom"/>
</dbReference>
<keyword evidence="3" id="KW-0813">Transport</keyword>
<evidence type="ECO:0000256" key="5">
    <source>
        <dbReference type="ARBA" id="ARBA00022519"/>
    </source>
</evidence>
<name>A0A502BL70_9HYPH</name>
<keyword evidence="4" id="KW-1003">Cell membrane</keyword>
<dbReference type="GO" id="GO:0022857">
    <property type="term" value="F:transmembrane transporter activity"/>
    <property type="evidence" value="ECO:0007669"/>
    <property type="project" value="InterPro"/>
</dbReference>
<keyword evidence="12" id="KW-1185">Reference proteome</keyword>
<dbReference type="FunFam" id="3.40.50.300:FF:000425">
    <property type="entry name" value="Probable ABC transporter, ATP-binding subunit"/>
    <property type="match status" value="1"/>
</dbReference>
<dbReference type="PROSITE" id="PS50893">
    <property type="entry name" value="ABC_TRANSPORTER_2"/>
    <property type="match status" value="1"/>
</dbReference>
<comment type="similarity">
    <text evidence="2">Belongs to the ABC transporter superfamily.</text>
</comment>
<evidence type="ECO:0000313" key="12">
    <source>
        <dbReference type="Proteomes" id="UP000315388"/>
    </source>
</evidence>
<organism evidence="11 12">
    <name type="scientific">Brucella gallinifaecis</name>
    <dbReference type="NCBI Taxonomy" id="215590"/>
    <lineage>
        <taxon>Bacteria</taxon>
        <taxon>Pseudomonadati</taxon>
        <taxon>Pseudomonadota</taxon>
        <taxon>Alphaproteobacteria</taxon>
        <taxon>Hyphomicrobiales</taxon>
        <taxon>Brucellaceae</taxon>
        <taxon>Brucella/Ochrobactrum group</taxon>
        <taxon>Brucella</taxon>
    </lineage>
</organism>
<dbReference type="InterPro" id="IPR027417">
    <property type="entry name" value="P-loop_NTPase"/>
</dbReference>
<dbReference type="PROSITE" id="PS00211">
    <property type="entry name" value="ABC_TRANSPORTER_1"/>
    <property type="match status" value="1"/>
</dbReference>
<dbReference type="Gene3D" id="3.40.50.300">
    <property type="entry name" value="P-loop containing nucleotide triphosphate hydrolases"/>
    <property type="match status" value="1"/>
</dbReference>
<dbReference type="AlphaFoldDB" id="A0A502BL70"/>
<evidence type="ECO:0000256" key="4">
    <source>
        <dbReference type="ARBA" id="ARBA00022475"/>
    </source>
</evidence>
<dbReference type="PANTHER" id="PTHR42781">
    <property type="entry name" value="SPERMIDINE/PUTRESCINE IMPORT ATP-BINDING PROTEIN POTA"/>
    <property type="match status" value="1"/>
</dbReference>
<dbReference type="Pfam" id="PF00005">
    <property type="entry name" value="ABC_tran"/>
    <property type="match status" value="1"/>
</dbReference>
<dbReference type="SUPFAM" id="SSF50331">
    <property type="entry name" value="MOP-like"/>
    <property type="match status" value="1"/>
</dbReference>
<dbReference type="OrthoDB" id="9802264at2"/>
<dbReference type="InterPro" id="IPR013611">
    <property type="entry name" value="Transp-assoc_OB_typ2"/>
</dbReference>
<dbReference type="PANTHER" id="PTHR42781:SF4">
    <property type="entry name" value="SPERMIDINE_PUTRESCINE IMPORT ATP-BINDING PROTEIN POTA"/>
    <property type="match status" value="1"/>
</dbReference>
<dbReference type="GO" id="GO:0016887">
    <property type="term" value="F:ATP hydrolysis activity"/>
    <property type="evidence" value="ECO:0007669"/>
    <property type="project" value="InterPro"/>
</dbReference>
<dbReference type="GO" id="GO:0015697">
    <property type="term" value="P:quaternary ammonium group transport"/>
    <property type="evidence" value="ECO:0007669"/>
    <property type="project" value="UniProtKB-ARBA"/>
</dbReference>
<dbReference type="SMART" id="SM00382">
    <property type="entry name" value="AAA"/>
    <property type="match status" value="1"/>
</dbReference>
<dbReference type="InterPro" id="IPR003593">
    <property type="entry name" value="AAA+_ATPase"/>
</dbReference>
<dbReference type="SUPFAM" id="SSF52540">
    <property type="entry name" value="P-loop containing nucleoside triphosphate hydrolases"/>
    <property type="match status" value="1"/>
</dbReference>
<evidence type="ECO:0000256" key="8">
    <source>
        <dbReference type="ARBA" id="ARBA00022967"/>
    </source>
</evidence>
<keyword evidence="6" id="KW-0547">Nucleotide-binding</keyword>
<dbReference type="EMBL" id="VEWJ01000012">
    <property type="protein sequence ID" value="TPF74409.1"/>
    <property type="molecule type" value="Genomic_DNA"/>
</dbReference>
<dbReference type="Pfam" id="PF08402">
    <property type="entry name" value="TOBE_2"/>
    <property type="match status" value="1"/>
</dbReference>
<evidence type="ECO:0000256" key="9">
    <source>
        <dbReference type="ARBA" id="ARBA00023136"/>
    </source>
</evidence>